<name>A0A1V1VE10_PHODP</name>
<dbReference type="AlphaFoldDB" id="A0A1V1VE10"/>
<organism evidence="2 4">
    <name type="scientific">Photobacterium damsela subsp. piscicida</name>
    <name type="common">Pasteurella piscicida</name>
    <dbReference type="NCBI Taxonomy" id="38294"/>
    <lineage>
        <taxon>Bacteria</taxon>
        <taxon>Pseudomonadati</taxon>
        <taxon>Pseudomonadota</taxon>
        <taxon>Gammaproteobacteria</taxon>
        <taxon>Vibrionales</taxon>
        <taxon>Vibrionaceae</taxon>
        <taxon>Photobacterium</taxon>
    </lineage>
</organism>
<protein>
    <submittedName>
        <fullName evidence="2">Uncharacterized protein</fullName>
    </submittedName>
</protein>
<dbReference type="Proteomes" id="UP000516656">
    <property type="component" value="Chromosome 2"/>
</dbReference>
<dbReference type="EMBL" id="AP018046">
    <property type="protein sequence ID" value="BAX55323.1"/>
    <property type="molecule type" value="Genomic_DNA"/>
</dbReference>
<sequence length="860" mass="97713">MPLKTETLNNIQAKNLVSYVDKYKAKFDERLAAYNAIGQLDWDSGSWYFGEKGVAWLKETKNHGFKWNEISNSVKGLSRMEISKPYQDFMRAFHMHIVCTTSGLPSGSTLDKPLQIMKRWYWEMVTETGQTHPMYLTADIIHAAMDRHKDNSKSASNVSGYCDVAVNIIKLLRQYDLFIVNIEVENMHPCRNASVGTKAKRKAEELSPDDTHDEKLISIRAFMAVIELMALAENDYQRIFCNMLLLCIICGFRFQEVMSMRMDSLVKREIIEESKRQHAIDQGWPTYKLGIEYLGAKKAGWRIHWLAPTSYPVVEMIYKQVEELTAGFRETIKGYRDSNFTNFLPSKIYELQDEWIEQGELQDIMFSGTGGARNDFGASLRSSISKFTGHEPKVIPVHKQKYNWYYTKEQLNDYVYQRYAKTKNFTKGHQCVMSLKDSGDWEHFNYEDLMFIVPEGAFGLGKNFVSLQSIVPLDERSVEAWLGCVPDSKRKSIFDHFNLFEDDGSRIQLKKHVPRHNINTFLAIAGVTDHIQAILMGRVDITQNKHYQHQAESQSYQTASLAINMLEKAYDEGKKALAKKNPLSLFDANGKSEPRPDPSVPAVQEPPRTEVSRRMSALAKSAMPTKNTGVANVKASTSIAINPKLSMEHNLKQNMQTFGETTAEVAHYIAGAMSDKFLPDLKAAHEKLVEQGMAEKAKELLERHAKLHPLGFGACTRDVARWGCPHAVKCQSGLPCGYFTLTGRLGEAKEASRRLAIKQAEVIELRKLAEYDPNFILALEEQEEALVVLEALEADAIETQSAKKLVDLMSDHKDNPLGRIMARINEQMLIGKTPKTLADLFFIEQKRRERDAAQKEANNG</sequence>
<reference evidence="3 5" key="3">
    <citation type="submission" date="2020-09" db="EMBL/GenBank/DDBJ databases">
        <title>Complete, closed and curated genome sequences of Photobacterium damselae subsp. piscicida isolates from Australia indicate localised evolution and additional plasmid-borne pathogenicity mechanisms.</title>
        <authorList>
            <person name="Baseggio L."/>
            <person name="Silayeva O."/>
            <person name="Buller N."/>
            <person name="Landos M."/>
            <person name="Engelstaedter J."/>
            <person name="Barnes A.C."/>
        </authorList>
    </citation>
    <scope>NUCLEOTIDE SEQUENCE [LARGE SCALE GENOMIC DNA]</scope>
    <source>
        <strain evidence="3 5">AS-16-0540-1</strain>
    </source>
</reference>
<dbReference type="EMBL" id="CP061855">
    <property type="protein sequence ID" value="QOD58363.1"/>
    <property type="molecule type" value="Genomic_DNA"/>
</dbReference>
<reference evidence="4" key="2">
    <citation type="submission" date="2017-05" db="EMBL/GenBank/DDBJ databases">
        <title>Whole genome sequence of fish pathogenic bacteria, Photobacterium damselae subsp. piscicida, strain 91-197, isolated from hybrid striped bass (Morone sp.) in USA.</title>
        <authorList>
            <person name="Teru Y."/>
            <person name="Hikima J."/>
            <person name="Kono T."/>
            <person name="Sakai M."/>
            <person name="Takano T."/>
            <person name="Hawke J.P."/>
            <person name="Takeyama H."/>
            <person name="Aoki T."/>
        </authorList>
    </citation>
    <scope>NUCLEOTIDE SEQUENCE [LARGE SCALE GENOMIC DNA]</scope>
    <source>
        <strain evidence="4">91-197</strain>
    </source>
</reference>
<evidence type="ECO:0000256" key="1">
    <source>
        <dbReference type="SAM" id="MobiDB-lite"/>
    </source>
</evidence>
<dbReference type="RefSeq" id="WP_086958819.1">
    <property type="nucleotide sequence ID" value="NZ_AP018046.1"/>
</dbReference>
<dbReference type="Proteomes" id="UP000218676">
    <property type="component" value="Chromosome 2"/>
</dbReference>
<feature type="region of interest" description="Disordered" evidence="1">
    <location>
        <begin position="585"/>
        <end position="609"/>
    </location>
</feature>
<accession>A0A1V1VE10</accession>
<reference evidence="2" key="1">
    <citation type="journal article" date="2017" name="Genome Announc.">
        <title>Whole-Genome Sequence of Photobacterium damselae subsp. piscicida Strain 91-197, Isolated from Hybrid Striped Bass (Morone sp.) in the United States.</title>
        <authorList>
            <person name="Teru Y."/>
            <person name="Hikima J."/>
            <person name="Kono T."/>
            <person name="Sakai M."/>
            <person name="Takano T."/>
            <person name="Hawke J.P."/>
            <person name="Takeyama H."/>
            <person name="Aoki T."/>
        </authorList>
    </citation>
    <scope>NUCLEOTIDE SEQUENCE</scope>
    <source>
        <strain evidence="2">91-197</strain>
    </source>
</reference>
<evidence type="ECO:0000313" key="3">
    <source>
        <dbReference type="EMBL" id="QOD58363.1"/>
    </source>
</evidence>
<evidence type="ECO:0000313" key="4">
    <source>
        <dbReference type="Proteomes" id="UP000218676"/>
    </source>
</evidence>
<evidence type="ECO:0000313" key="2">
    <source>
        <dbReference type="EMBL" id="BAX55323.1"/>
    </source>
</evidence>
<proteinExistence type="predicted"/>
<gene>
    <name evidence="3" type="ORF">IC627_15720</name>
    <name evidence="2" type="ORF">PDPUS_2_00737</name>
</gene>
<evidence type="ECO:0000313" key="5">
    <source>
        <dbReference type="Proteomes" id="UP000516656"/>
    </source>
</evidence>